<organism evidence="2">
    <name type="scientific">Brachypodium distachyon</name>
    <name type="common">Purple false brome</name>
    <name type="synonym">Trachynia distachya</name>
    <dbReference type="NCBI Taxonomy" id="15368"/>
    <lineage>
        <taxon>Eukaryota</taxon>
        <taxon>Viridiplantae</taxon>
        <taxon>Streptophyta</taxon>
        <taxon>Embryophyta</taxon>
        <taxon>Tracheophyta</taxon>
        <taxon>Spermatophyta</taxon>
        <taxon>Magnoliopsida</taxon>
        <taxon>Liliopsida</taxon>
        <taxon>Poales</taxon>
        <taxon>Poaceae</taxon>
        <taxon>BOP clade</taxon>
        <taxon>Pooideae</taxon>
        <taxon>Stipodae</taxon>
        <taxon>Brachypodieae</taxon>
        <taxon>Brachypodium</taxon>
    </lineage>
</organism>
<dbReference type="EMBL" id="CM000880">
    <property type="protein sequence ID" value="KQK17963.1"/>
    <property type="molecule type" value="Genomic_DNA"/>
</dbReference>
<dbReference type="EnsemblPlants" id="KQK17963">
    <property type="protein sequence ID" value="KQK17963"/>
    <property type="gene ID" value="BRADI_1g37786v3"/>
</dbReference>
<evidence type="ECO:0000313" key="3">
    <source>
        <dbReference type="EnsemblPlants" id="KQK17963"/>
    </source>
</evidence>
<feature type="compositionally biased region" description="Basic and acidic residues" evidence="1">
    <location>
        <begin position="33"/>
        <end position="43"/>
    </location>
</feature>
<dbReference type="InParanoid" id="A0A0Q3JK41"/>
<evidence type="ECO:0000313" key="4">
    <source>
        <dbReference type="Proteomes" id="UP000008810"/>
    </source>
</evidence>
<accession>A0A0Q3JK41</accession>
<name>A0A0Q3JK41_BRADI</name>
<feature type="region of interest" description="Disordered" evidence="1">
    <location>
        <begin position="85"/>
        <end position="206"/>
    </location>
</feature>
<reference evidence="3" key="3">
    <citation type="submission" date="2018-08" db="UniProtKB">
        <authorList>
            <consortium name="EnsemblPlants"/>
        </authorList>
    </citation>
    <scope>IDENTIFICATION</scope>
    <source>
        <strain evidence="3">cv. Bd21</strain>
    </source>
</reference>
<dbReference type="AlphaFoldDB" id="A0A0Q3JK41"/>
<feature type="region of interest" description="Disordered" evidence="1">
    <location>
        <begin position="26"/>
        <end position="45"/>
    </location>
</feature>
<protein>
    <submittedName>
        <fullName evidence="2 3">Uncharacterized protein</fullName>
    </submittedName>
</protein>
<sequence>MENLKCNDSVLLGCFDVTDGSKSVLASTSVAEDGERGHPRDEGSASEAEALAARHGICSLRQFANDSVHLESDCKLVIGSLLNPGSDRTLGKSGGRLPPPVLSSHPVRASLTPRAPPSSPTRTSRPRPGFGLPRPRRRQIQVSPVTAPSPRARATAAPSPAHLPRDHLHPDPFAADSCRRNGATPPPGVLTGLDPPALGPTAAGFG</sequence>
<gene>
    <name evidence="2" type="ORF">BRADI_1g37786v3</name>
</gene>
<dbReference type="Proteomes" id="UP000008810">
    <property type="component" value="Chromosome 1"/>
</dbReference>
<evidence type="ECO:0000313" key="2">
    <source>
        <dbReference type="EMBL" id="KQK17963.1"/>
    </source>
</evidence>
<feature type="compositionally biased region" description="Low complexity" evidence="1">
    <location>
        <begin position="120"/>
        <end position="133"/>
    </location>
</feature>
<feature type="compositionally biased region" description="Low complexity" evidence="1">
    <location>
        <begin position="146"/>
        <end position="160"/>
    </location>
</feature>
<reference evidence="2" key="2">
    <citation type="submission" date="2017-06" db="EMBL/GenBank/DDBJ databases">
        <title>WGS assembly of Brachypodium distachyon.</title>
        <authorList>
            <consortium name="The International Brachypodium Initiative"/>
            <person name="Lucas S."/>
            <person name="Harmon-Smith M."/>
            <person name="Lail K."/>
            <person name="Tice H."/>
            <person name="Grimwood J."/>
            <person name="Bruce D."/>
            <person name="Barry K."/>
            <person name="Shu S."/>
            <person name="Lindquist E."/>
            <person name="Wang M."/>
            <person name="Pitluck S."/>
            <person name="Vogel J.P."/>
            <person name="Garvin D.F."/>
            <person name="Mockler T.C."/>
            <person name="Schmutz J."/>
            <person name="Rokhsar D."/>
            <person name="Bevan M.W."/>
        </authorList>
    </citation>
    <scope>NUCLEOTIDE SEQUENCE</scope>
    <source>
        <strain evidence="2">Bd21</strain>
    </source>
</reference>
<evidence type="ECO:0000256" key="1">
    <source>
        <dbReference type="SAM" id="MobiDB-lite"/>
    </source>
</evidence>
<reference evidence="2 3" key="1">
    <citation type="journal article" date="2010" name="Nature">
        <title>Genome sequencing and analysis of the model grass Brachypodium distachyon.</title>
        <authorList>
            <consortium name="International Brachypodium Initiative"/>
        </authorList>
    </citation>
    <scope>NUCLEOTIDE SEQUENCE [LARGE SCALE GENOMIC DNA]</scope>
    <source>
        <strain evidence="2 3">Bd21</strain>
    </source>
</reference>
<dbReference type="Gramene" id="KQK17963">
    <property type="protein sequence ID" value="KQK17963"/>
    <property type="gene ID" value="BRADI_1g37786v3"/>
</dbReference>
<proteinExistence type="predicted"/>
<keyword evidence="4" id="KW-1185">Reference proteome</keyword>